<feature type="compositionally biased region" description="Basic and acidic residues" evidence="2">
    <location>
        <begin position="251"/>
        <end position="275"/>
    </location>
</feature>
<dbReference type="SUPFAM" id="SSF47769">
    <property type="entry name" value="SAM/Pointed domain"/>
    <property type="match status" value="1"/>
</dbReference>
<accession>A0AAV0CZP7</accession>
<evidence type="ECO:0000256" key="2">
    <source>
        <dbReference type="SAM" id="MobiDB-lite"/>
    </source>
</evidence>
<dbReference type="InterPro" id="IPR013761">
    <property type="entry name" value="SAM/pointed_sf"/>
</dbReference>
<dbReference type="CDD" id="cd09487">
    <property type="entry name" value="SAM_superfamily"/>
    <property type="match status" value="1"/>
</dbReference>
<sequence>MEHPSSRVTITLGRSGQVVKKAASPSDFSFAGSRSAVGSKRSVRDRLGGVVGSTSQLTNKRQRGDGSRWSSSTYSGVDDTSLDRDDLRFKIMRKSVLNNRRQSNEKHKGVDLRDVLSRSAQSSSRPTNTQPYITESKETRRHYTDPWNSRQHMLEGRDGRQYIPDSGRESRSLVLDPRDNRQHVSDPEDVRYHMPQSRSSDIMRQIPSARNVDVLPSVDSRRSFSPWTLERLRRKSPEGILSSRGVSPPMRGDELQRRPTVRAYDDPRLGSHISKDMSQFSRPMSSTYLPNTPVPARTIMPLHAPIPQSGSLVQRSTYVVEDIPTVDGFLHSLGLDKYAINFKAEEVDMHALRQMGDNDLKELGIPMGPRKKILLALSRAKRQP</sequence>
<feature type="compositionally biased region" description="Polar residues" evidence="2">
    <location>
        <begin position="1"/>
        <end position="14"/>
    </location>
</feature>
<dbReference type="PANTHER" id="PTHR10627">
    <property type="entry name" value="SCP160"/>
    <property type="match status" value="1"/>
</dbReference>
<dbReference type="PANTHER" id="PTHR10627:SF74">
    <property type="entry name" value="OS08G0526500 PROTEIN"/>
    <property type="match status" value="1"/>
</dbReference>
<dbReference type="EMBL" id="CAMAPF010000059">
    <property type="protein sequence ID" value="CAH9087777.1"/>
    <property type="molecule type" value="Genomic_DNA"/>
</dbReference>
<dbReference type="SMART" id="SM00454">
    <property type="entry name" value="SAM"/>
    <property type="match status" value="1"/>
</dbReference>
<feature type="region of interest" description="Disordered" evidence="2">
    <location>
        <begin position="98"/>
        <end position="205"/>
    </location>
</feature>
<gene>
    <name evidence="4" type="ORF">CEPIT_LOCUS10224</name>
</gene>
<keyword evidence="5" id="KW-1185">Reference proteome</keyword>
<dbReference type="Pfam" id="PF00536">
    <property type="entry name" value="SAM_1"/>
    <property type="match status" value="1"/>
</dbReference>
<feature type="compositionally biased region" description="Polar residues" evidence="2">
    <location>
        <begin position="118"/>
        <end position="133"/>
    </location>
</feature>
<evidence type="ECO:0000313" key="5">
    <source>
        <dbReference type="Proteomes" id="UP001152523"/>
    </source>
</evidence>
<feature type="region of interest" description="Disordered" evidence="2">
    <location>
        <begin position="238"/>
        <end position="286"/>
    </location>
</feature>
<dbReference type="PROSITE" id="PS50105">
    <property type="entry name" value="SAM_DOMAIN"/>
    <property type="match status" value="1"/>
</dbReference>
<feature type="compositionally biased region" description="Polar residues" evidence="2">
    <location>
        <begin position="276"/>
        <end position="286"/>
    </location>
</feature>
<name>A0AAV0CZP7_9ASTE</name>
<feature type="compositionally biased region" description="Basic and acidic residues" evidence="2">
    <location>
        <begin position="135"/>
        <end position="144"/>
    </location>
</feature>
<evidence type="ECO:0000313" key="4">
    <source>
        <dbReference type="EMBL" id="CAH9087777.1"/>
    </source>
</evidence>
<dbReference type="Gene3D" id="1.10.150.50">
    <property type="entry name" value="Transcription Factor, Ets-1"/>
    <property type="match status" value="1"/>
</dbReference>
<dbReference type="InterPro" id="IPR001660">
    <property type="entry name" value="SAM"/>
</dbReference>
<dbReference type="Proteomes" id="UP001152523">
    <property type="component" value="Unassembled WGS sequence"/>
</dbReference>
<organism evidence="4 5">
    <name type="scientific">Cuscuta epithymum</name>
    <dbReference type="NCBI Taxonomy" id="186058"/>
    <lineage>
        <taxon>Eukaryota</taxon>
        <taxon>Viridiplantae</taxon>
        <taxon>Streptophyta</taxon>
        <taxon>Embryophyta</taxon>
        <taxon>Tracheophyta</taxon>
        <taxon>Spermatophyta</taxon>
        <taxon>Magnoliopsida</taxon>
        <taxon>eudicotyledons</taxon>
        <taxon>Gunneridae</taxon>
        <taxon>Pentapetalae</taxon>
        <taxon>asterids</taxon>
        <taxon>lamiids</taxon>
        <taxon>Solanales</taxon>
        <taxon>Convolvulaceae</taxon>
        <taxon>Cuscuteae</taxon>
        <taxon>Cuscuta</taxon>
        <taxon>Cuscuta subgen. Cuscuta</taxon>
    </lineage>
</organism>
<evidence type="ECO:0000256" key="1">
    <source>
        <dbReference type="ARBA" id="ARBA00022737"/>
    </source>
</evidence>
<dbReference type="FunFam" id="1.10.150.50:FF:000077">
    <property type="entry name" value="DDHD domain-containing 2"/>
    <property type="match status" value="1"/>
</dbReference>
<reference evidence="4" key="1">
    <citation type="submission" date="2022-07" db="EMBL/GenBank/DDBJ databases">
        <authorList>
            <person name="Macas J."/>
            <person name="Novak P."/>
            <person name="Neumann P."/>
        </authorList>
    </citation>
    <scope>NUCLEOTIDE SEQUENCE</scope>
</reference>
<evidence type="ECO:0000259" key="3">
    <source>
        <dbReference type="PROSITE" id="PS50105"/>
    </source>
</evidence>
<protein>
    <recommendedName>
        <fullName evidence="3">SAM domain-containing protein</fullName>
    </recommendedName>
</protein>
<feature type="domain" description="SAM" evidence="3">
    <location>
        <begin position="321"/>
        <end position="375"/>
    </location>
</feature>
<feature type="region of interest" description="Disordered" evidence="2">
    <location>
        <begin position="1"/>
        <end position="80"/>
    </location>
</feature>
<dbReference type="AlphaFoldDB" id="A0AAV0CZP7"/>
<feature type="compositionally biased region" description="Basic and acidic residues" evidence="2">
    <location>
        <begin position="102"/>
        <end position="116"/>
    </location>
</feature>
<comment type="caution">
    <text evidence="4">The sequence shown here is derived from an EMBL/GenBank/DDBJ whole genome shotgun (WGS) entry which is preliminary data.</text>
</comment>
<keyword evidence="1" id="KW-0677">Repeat</keyword>
<proteinExistence type="predicted"/>
<feature type="compositionally biased region" description="Basic and acidic residues" evidence="2">
    <location>
        <begin position="152"/>
        <end position="192"/>
    </location>
</feature>